<name>A0A6J5LPT2_9CAUD</name>
<protein>
    <submittedName>
        <fullName evidence="1">Uncharacterized protein</fullName>
    </submittedName>
</protein>
<proteinExistence type="predicted"/>
<accession>A0A6J5LPT2</accession>
<reference evidence="1" key="1">
    <citation type="submission" date="2020-04" db="EMBL/GenBank/DDBJ databases">
        <authorList>
            <person name="Chiriac C."/>
            <person name="Salcher M."/>
            <person name="Ghai R."/>
            <person name="Kavagutti S V."/>
        </authorList>
    </citation>
    <scope>NUCLEOTIDE SEQUENCE</scope>
</reference>
<gene>
    <name evidence="1" type="ORF">UFOVP257_431</name>
</gene>
<evidence type="ECO:0000313" key="1">
    <source>
        <dbReference type="EMBL" id="CAB4133709.1"/>
    </source>
</evidence>
<sequence length="105" mass="12560">MTTKINSLVEEIRLATDYQKNKKILYEKIQTDLHITHNGGLFKVTPELLAFVKTWPIDELYLEDVYQNPIEIDRQVFLVTAQQHFVIVMNRWHQEHAELKKIRKI</sequence>
<dbReference type="EMBL" id="LR796274">
    <property type="protein sequence ID" value="CAB4133709.1"/>
    <property type="molecule type" value="Genomic_DNA"/>
</dbReference>
<organism evidence="1">
    <name type="scientific">uncultured Caudovirales phage</name>
    <dbReference type="NCBI Taxonomy" id="2100421"/>
    <lineage>
        <taxon>Viruses</taxon>
        <taxon>Duplodnaviria</taxon>
        <taxon>Heunggongvirae</taxon>
        <taxon>Uroviricota</taxon>
        <taxon>Caudoviricetes</taxon>
        <taxon>Peduoviridae</taxon>
        <taxon>Maltschvirus</taxon>
        <taxon>Maltschvirus maltsch</taxon>
    </lineage>
</organism>